<evidence type="ECO:0000256" key="2">
    <source>
        <dbReference type="SAM" id="MobiDB-lite"/>
    </source>
</evidence>
<dbReference type="Gene3D" id="3.40.50.620">
    <property type="entry name" value="HUPs"/>
    <property type="match status" value="2"/>
</dbReference>
<evidence type="ECO:0000313" key="4">
    <source>
        <dbReference type="EMBL" id="KUL23467.1"/>
    </source>
</evidence>
<dbReference type="Pfam" id="PF00582">
    <property type="entry name" value="Usp"/>
    <property type="match status" value="2"/>
</dbReference>
<comment type="similarity">
    <text evidence="1">Belongs to the universal stress protein A family.</text>
</comment>
<dbReference type="Proteomes" id="UP000053244">
    <property type="component" value="Unassembled WGS sequence"/>
</dbReference>
<dbReference type="InterPro" id="IPR006016">
    <property type="entry name" value="UspA"/>
</dbReference>
<feature type="region of interest" description="Disordered" evidence="2">
    <location>
        <begin position="278"/>
        <end position="297"/>
    </location>
</feature>
<sequence length="297" mass="30428">MAEKKIVVGFDGSPAAGVALTWALDEADRTGAHAALVYADEWPFWAPAASMVPSPALRPDDYVDEVIGGVLDRAVTTARKTHPLVPVSATTVRALASTALAQQSEQAAMIVVGSRGHRALAGLLGSVGAAVGAHAHCTVVVVQGRSAAGAPVVAGVDGSPLAPVVLRFAAEQAAGRKVALRVLRLGPPDGEHRAAAGGQDAFDAVVTAVRDEFPDLEIHVGAVTGNSPDALVAAGDTAQLVVIGSRGRGAVRGLLLGSAVRHLLRYATCPVAIVHEHEDQEEHQEQEAERSAARVGP</sequence>
<dbReference type="PANTHER" id="PTHR31964">
    <property type="entry name" value="ADENINE NUCLEOTIDE ALPHA HYDROLASES-LIKE SUPERFAMILY PROTEIN"/>
    <property type="match status" value="1"/>
</dbReference>
<dbReference type="AlphaFoldDB" id="A0A117ML61"/>
<accession>A0A117ML61</accession>
<dbReference type="EMBL" id="LLZH01000331">
    <property type="protein sequence ID" value="KUL23467.1"/>
    <property type="molecule type" value="Genomic_DNA"/>
</dbReference>
<organism evidence="4 5">
    <name type="scientific">Actinoplanes awajinensis subsp. mycoplanecinus</name>
    <dbReference type="NCBI Taxonomy" id="135947"/>
    <lineage>
        <taxon>Bacteria</taxon>
        <taxon>Bacillati</taxon>
        <taxon>Actinomycetota</taxon>
        <taxon>Actinomycetes</taxon>
        <taxon>Micromonosporales</taxon>
        <taxon>Micromonosporaceae</taxon>
        <taxon>Actinoplanes</taxon>
    </lineage>
</organism>
<reference evidence="4 5" key="1">
    <citation type="submission" date="2015-10" db="EMBL/GenBank/DDBJ databases">
        <authorList>
            <person name="Gilbert D.G."/>
        </authorList>
    </citation>
    <scope>NUCLEOTIDE SEQUENCE [LARGE SCALE GENOMIC DNA]</scope>
    <source>
        <strain evidence="4 5">NRRL B-16712</strain>
    </source>
</reference>
<name>A0A117ML61_9ACTN</name>
<proteinExistence type="inferred from homology"/>
<dbReference type="PANTHER" id="PTHR31964:SF113">
    <property type="entry name" value="USPA DOMAIN-CONTAINING PROTEIN"/>
    <property type="match status" value="1"/>
</dbReference>
<dbReference type="PRINTS" id="PR01438">
    <property type="entry name" value="UNVRSLSTRESS"/>
</dbReference>
<evidence type="ECO:0000256" key="1">
    <source>
        <dbReference type="ARBA" id="ARBA00008791"/>
    </source>
</evidence>
<keyword evidence="5" id="KW-1185">Reference proteome</keyword>
<evidence type="ECO:0000313" key="5">
    <source>
        <dbReference type="Proteomes" id="UP000053244"/>
    </source>
</evidence>
<protein>
    <recommendedName>
        <fullName evidence="3">UspA domain-containing protein</fullName>
    </recommendedName>
</protein>
<dbReference type="RefSeq" id="WP_067706055.1">
    <property type="nucleotide sequence ID" value="NZ_LLZH01000331.1"/>
</dbReference>
<dbReference type="InterPro" id="IPR014729">
    <property type="entry name" value="Rossmann-like_a/b/a_fold"/>
</dbReference>
<evidence type="ECO:0000259" key="3">
    <source>
        <dbReference type="Pfam" id="PF00582"/>
    </source>
</evidence>
<dbReference type="OrthoDB" id="3404132at2"/>
<dbReference type="SUPFAM" id="SSF52402">
    <property type="entry name" value="Adenine nucleotide alpha hydrolases-like"/>
    <property type="match status" value="2"/>
</dbReference>
<gene>
    <name evidence="4" type="ORF">ADL15_45640</name>
</gene>
<feature type="domain" description="UspA" evidence="3">
    <location>
        <begin position="4"/>
        <end position="142"/>
    </location>
</feature>
<comment type="caution">
    <text evidence="4">The sequence shown here is derived from an EMBL/GenBank/DDBJ whole genome shotgun (WGS) entry which is preliminary data.</text>
</comment>
<dbReference type="InterPro" id="IPR006015">
    <property type="entry name" value="Universal_stress_UspA"/>
</dbReference>
<feature type="domain" description="UspA" evidence="3">
    <location>
        <begin position="152"/>
        <end position="275"/>
    </location>
</feature>